<dbReference type="PANTHER" id="PTHR36427">
    <property type="entry name" value="54S RIBOSOMAL PROTEIN L1, MITOCHONDRIAL"/>
    <property type="match status" value="1"/>
</dbReference>
<dbReference type="InterPro" id="IPR023674">
    <property type="entry name" value="Ribosomal_uL1-like"/>
</dbReference>
<organism evidence="5">
    <name type="scientific">Amblyomma maculatum</name>
    <name type="common">Gulf Coast tick</name>
    <dbReference type="NCBI Taxonomy" id="34609"/>
    <lineage>
        <taxon>Eukaryota</taxon>
        <taxon>Metazoa</taxon>
        <taxon>Ecdysozoa</taxon>
        <taxon>Arthropoda</taxon>
        <taxon>Chelicerata</taxon>
        <taxon>Arachnida</taxon>
        <taxon>Acari</taxon>
        <taxon>Parasitiformes</taxon>
        <taxon>Ixodida</taxon>
        <taxon>Ixodoidea</taxon>
        <taxon>Ixodidae</taxon>
        <taxon>Amblyomminae</taxon>
        <taxon>Amblyomma</taxon>
    </lineage>
</organism>
<dbReference type="InterPro" id="IPR028364">
    <property type="entry name" value="Ribosomal_uL1/biogenesis"/>
</dbReference>
<evidence type="ECO:0000256" key="3">
    <source>
        <dbReference type="ARBA" id="ARBA00023274"/>
    </source>
</evidence>
<evidence type="ECO:0000256" key="2">
    <source>
        <dbReference type="ARBA" id="ARBA00022980"/>
    </source>
</evidence>
<dbReference type="CDD" id="cd00403">
    <property type="entry name" value="Ribosomal_L1"/>
    <property type="match status" value="1"/>
</dbReference>
<evidence type="ECO:0000256" key="1">
    <source>
        <dbReference type="ARBA" id="ARBA00010531"/>
    </source>
</evidence>
<protein>
    <recommendedName>
        <fullName evidence="6">Ribosomal protein L1</fullName>
    </recommendedName>
</protein>
<evidence type="ECO:0000313" key="5">
    <source>
        <dbReference type="EMBL" id="AEO33117.1"/>
    </source>
</evidence>
<dbReference type="GO" id="GO:0005840">
    <property type="term" value="C:ribosome"/>
    <property type="evidence" value="ECO:0007669"/>
    <property type="project" value="UniProtKB-KW"/>
</dbReference>
<dbReference type="InterPro" id="IPR016095">
    <property type="entry name" value="Ribosomal_uL1_3-a/b-sand"/>
</dbReference>
<feature type="non-terminal residue" evidence="5">
    <location>
        <position position="1"/>
    </location>
</feature>
<proteinExistence type="evidence at transcript level"/>
<sequence length="378" mass="43129">DRKLWKCNVRRRSQRGPAVFVFRSMAAFLASRAGLWLSPTVRTAVRTQAPCLAAVEKFQVRSYASQKHQKLILAAQKRNRQRKLEKPPEKDKLAWMKKSKNLLLGPRRETYEDREKDPPVDDVYFTDKYMPIVYPAAEAVAMHRETHHPTVFGDPDAFLYTFIELNLSTKKKTKFREDFSGTVIYNHPFTLTKREKRIIALCKNTDVATESLEAGAEIAGGTPLIKRILAGELDTKHFDYILAHVDIIQDLPQLRGLLKTKLPSAANGRVTNDLPSLVRGYFKGIDFSSKSDQQELDYGFVEVPVGQLSMPTEHLTDNIKTLLINIDLFKPKGTSPGTFITKVELKCPPTVEKFQIACSEFLDHYKDEEEEVEVEMKQ</sequence>
<evidence type="ECO:0008006" key="6">
    <source>
        <dbReference type="Google" id="ProtNLM"/>
    </source>
</evidence>
<feature type="transmembrane region" description="Helical" evidence="4">
    <location>
        <begin position="20"/>
        <end position="38"/>
    </location>
</feature>
<dbReference type="SUPFAM" id="SSF56808">
    <property type="entry name" value="Ribosomal protein L1"/>
    <property type="match status" value="1"/>
</dbReference>
<dbReference type="Gene3D" id="3.40.50.790">
    <property type="match status" value="1"/>
</dbReference>
<dbReference type="EMBL" id="JO841500">
    <property type="protein sequence ID" value="AEO33117.1"/>
    <property type="molecule type" value="mRNA"/>
</dbReference>
<comment type="similarity">
    <text evidence="1">Belongs to the universal ribosomal protein uL1 family.</text>
</comment>
<dbReference type="AlphaFoldDB" id="G3MHZ9"/>
<keyword evidence="4" id="KW-0472">Membrane</keyword>
<keyword evidence="4" id="KW-1133">Transmembrane helix</keyword>
<dbReference type="Pfam" id="PF00687">
    <property type="entry name" value="Ribosomal_L1"/>
    <property type="match status" value="1"/>
</dbReference>
<evidence type="ECO:0000256" key="4">
    <source>
        <dbReference type="SAM" id="Phobius"/>
    </source>
</evidence>
<dbReference type="GO" id="GO:1990904">
    <property type="term" value="C:ribonucleoprotein complex"/>
    <property type="evidence" value="ECO:0007669"/>
    <property type="project" value="UniProtKB-KW"/>
</dbReference>
<keyword evidence="4" id="KW-0812">Transmembrane</keyword>
<accession>G3MHZ9</accession>
<keyword evidence="2" id="KW-0689">Ribosomal protein</keyword>
<name>G3MHZ9_AMBMU</name>
<dbReference type="Gene3D" id="3.30.190.20">
    <property type="match status" value="1"/>
</dbReference>
<dbReference type="PANTHER" id="PTHR36427:SF3">
    <property type="entry name" value="LARGE RIBOSOMAL SUBUNIT PROTEIN UL1M"/>
    <property type="match status" value="1"/>
</dbReference>
<reference evidence="5" key="1">
    <citation type="journal article" date="2011" name="PLoS ONE">
        <title>A deep insight into the sialotranscriptome of the gulf coast tick, Amblyomma maculatum.</title>
        <authorList>
            <person name="Karim S."/>
            <person name="Singh P."/>
            <person name="Ribeiro J.M."/>
        </authorList>
    </citation>
    <scope>NUCLEOTIDE SEQUENCE</scope>
    <source>
        <tissue evidence="5">Salivary gland</tissue>
    </source>
</reference>
<keyword evidence="3" id="KW-0687">Ribonucleoprotein</keyword>